<name>S2L7A8_LITA3</name>
<dbReference type="STRING" id="1121939.L861_06685"/>
<keyword evidence="1" id="KW-0732">Signal</keyword>
<organism evidence="2 3">
    <name type="scientific">Litchfieldella anticariensis (strain DSM 16096 / CECT 5854 / CIP 108499 / LMG 22089 / FP35)</name>
    <name type="common">Halomonas anticariensis</name>
    <dbReference type="NCBI Taxonomy" id="1121939"/>
    <lineage>
        <taxon>Bacteria</taxon>
        <taxon>Pseudomonadati</taxon>
        <taxon>Pseudomonadota</taxon>
        <taxon>Gammaproteobacteria</taxon>
        <taxon>Oceanospirillales</taxon>
        <taxon>Halomonadaceae</taxon>
        <taxon>Litchfieldella</taxon>
    </lineage>
</organism>
<dbReference type="InterPro" id="IPR026331">
    <property type="entry name" value="PFL_4710"/>
</dbReference>
<dbReference type="InterPro" id="IPR009649">
    <property type="entry name" value="TraU"/>
</dbReference>
<dbReference type="Pfam" id="PF06834">
    <property type="entry name" value="TraU"/>
    <property type="match status" value="1"/>
</dbReference>
<protein>
    <recommendedName>
        <fullName evidence="4">Integrating conjugative element protein</fullName>
    </recommendedName>
</protein>
<dbReference type="eggNOG" id="ENOG502Z7HX">
    <property type="taxonomic scope" value="Bacteria"/>
</dbReference>
<dbReference type="NCBIfam" id="TIGR03756">
    <property type="entry name" value="conj_TIGR03756"/>
    <property type="match status" value="1"/>
</dbReference>
<feature type="chain" id="PRO_5004510373" description="Integrating conjugative element protein" evidence="1">
    <location>
        <begin position="32"/>
        <end position="321"/>
    </location>
</feature>
<evidence type="ECO:0000256" key="1">
    <source>
        <dbReference type="SAM" id="SignalP"/>
    </source>
</evidence>
<dbReference type="PATRIC" id="fig|1121939.11.peg.4101"/>
<evidence type="ECO:0008006" key="4">
    <source>
        <dbReference type="Google" id="ProtNLM"/>
    </source>
</evidence>
<evidence type="ECO:0000313" key="2">
    <source>
        <dbReference type="EMBL" id="EPC00621.1"/>
    </source>
</evidence>
<evidence type="ECO:0000313" key="3">
    <source>
        <dbReference type="Proteomes" id="UP000014463"/>
    </source>
</evidence>
<dbReference type="Proteomes" id="UP000014463">
    <property type="component" value="Unassembled WGS sequence"/>
</dbReference>
<reference evidence="2 3" key="1">
    <citation type="journal article" date="2013" name="Genome Announc.">
        <title>Draft genome sequence of the moderately halophilic gammaproteobacterium Halomonas anticariensis FP35.</title>
        <authorList>
            <person name="Tahrioui A."/>
            <person name="Quesada E."/>
            <person name="Llamas I."/>
        </authorList>
    </citation>
    <scope>NUCLEOTIDE SEQUENCE [LARGE SCALE GENOMIC DNA]</scope>
    <source>
        <strain evidence="3">DSM 16096 / CECT 5854 / LMG 22089 / FP35</strain>
    </source>
</reference>
<accession>S2L7A8</accession>
<comment type="caution">
    <text evidence="2">The sequence shown here is derived from an EMBL/GenBank/DDBJ whole genome shotgun (WGS) entry which is preliminary data.</text>
</comment>
<dbReference type="OrthoDB" id="8435546at2"/>
<dbReference type="EMBL" id="ASTJ01000040">
    <property type="protein sequence ID" value="EPC00621.1"/>
    <property type="molecule type" value="Genomic_DNA"/>
</dbReference>
<feature type="signal peptide" evidence="1">
    <location>
        <begin position="1"/>
        <end position="31"/>
    </location>
</feature>
<proteinExistence type="predicted"/>
<dbReference type="AlphaFoldDB" id="S2L7A8"/>
<keyword evidence="3" id="KW-1185">Reference proteome</keyword>
<gene>
    <name evidence="2" type="ORF">L861_06685</name>
</gene>
<dbReference type="RefSeq" id="WP_016418610.1">
    <property type="nucleotide sequence ID" value="NZ_AUAB01000035.1"/>
</dbReference>
<sequence>MTSPLTRQTLSIVLTAGLGVAGATTSPPAKAIDTLTITESAISPECLDYRMVGVCVWLYCSWSGCRVRTSIKVRHYIPELVVSSYENTGDNPWQEMALVSPPTSGALAGGRSTSEAEDHLHEGLRFKNVDAIGHPGNALFSRFVSRFGYSCSSPAEPFMPYFLSTLDALAWRSGIPEMAYPEALIPGRRDLGQPGDMWGNVYPRSGFLTQTHDYKAAATMAQRAADIVTRDGQPHVYQSLTPSSRPGYWPPDPVVEGDASTHRWQSLTPSLSRACVVWPDRGHADTYADRLEEAGDYAWTLWRPYSCCKRRGQTLLTHTGG</sequence>